<dbReference type="GO" id="GO:0032040">
    <property type="term" value="C:small-subunit processome"/>
    <property type="evidence" value="ECO:0007669"/>
    <property type="project" value="TreeGrafter"/>
</dbReference>
<dbReference type="Gene3D" id="3.30.70.3030">
    <property type="match status" value="1"/>
</dbReference>
<comment type="subcellular location">
    <subcellularLocation>
        <location evidence="1">Nucleus</location>
        <location evidence="1">Nucleolus</location>
    </subcellularLocation>
</comment>
<dbReference type="InterPro" id="IPR035371">
    <property type="entry name" value="Nrap_D6"/>
</dbReference>
<dbReference type="GO" id="GO:0006409">
    <property type="term" value="P:tRNA export from nucleus"/>
    <property type="evidence" value="ECO:0007669"/>
    <property type="project" value="TreeGrafter"/>
</dbReference>
<dbReference type="EMBL" id="QPKB01000011">
    <property type="protein sequence ID" value="RWR95731.1"/>
    <property type="molecule type" value="Genomic_DNA"/>
</dbReference>
<feature type="domain" description="Nrap protein" evidence="2">
    <location>
        <begin position="30"/>
        <end position="81"/>
    </location>
</feature>
<dbReference type="AlphaFoldDB" id="A0A3S3R5L6"/>
<dbReference type="GO" id="GO:0003723">
    <property type="term" value="F:RNA binding"/>
    <property type="evidence" value="ECO:0007669"/>
    <property type="project" value="UniProtKB-KW"/>
</dbReference>
<evidence type="ECO:0000256" key="1">
    <source>
        <dbReference type="RuleBase" id="RU364032"/>
    </source>
</evidence>
<gene>
    <name evidence="3" type="ORF">CKAN_02508600</name>
</gene>
<dbReference type="STRING" id="337451.A0A3S3R5L6"/>
<dbReference type="GO" id="GO:0034456">
    <property type="term" value="C:UTP-C complex"/>
    <property type="evidence" value="ECO:0007669"/>
    <property type="project" value="TreeGrafter"/>
</dbReference>
<reference evidence="3 4" key="1">
    <citation type="journal article" date="2019" name="Nat. Plants">
        <title>Stout camphor tree genome fills gaps in understanding of flowering plant genome evolution.</title>
        <authorList>
            <person name="Chaw S.M."/>
            <person name="Liu Y.C."/>
            <person name="Wu Y.W."/>
            <person name="Wang H.Y."/>
            <person name="Lin C.I."/>
            <person name="Wu C.S."/>
            <person name="Ke H.M."/>
            <person name="Chang L.Y."/>
            <person name="Hsu C.Y."/>
            <person name="Yang H.T."/>
            <person name="Sudianto E."/>
            <person name="Hsu M.H."/>
            <person name="Wu K.P."/>
            <person name="Wang L.N."/>
            <person name="Leebens-Mack J.H."/>
            <person name="Tsai I.J."/>
        </authorList>
    </citation>
    <scope>NUCLEOTIDE SEQUENCE [LARGE SCALE GENOMIC DNA]</scope>
    <source>
        <strain evidence="4">cv. Chaw 1501</strain>
        <tissue evidence="3">Young leaves</tissue>
    </source>
</reference>
<dbReference type="PANTHER" id="PTHR17972">
    <property type="entry name" value="NUCLEOLAR RNA-ASSOCIATED PROTEIN"/>
    <property type="match status" value="1"/>
</dbReference>
<protein>
    <submittedName>
        <fullName evidence="3">Nucleolar protein 6 isoform X1</fullName>
    </submittedName>
</protein>
<dbReference type="PANTHER" id="PTHR17972:SF0">
    <property type="entry name" value="NUCLEOLAR PROTEIN 6"/>
    <property type="match status" value="1"/>
</dbReference>
<comment type="similarity">
    <text evidence="1">Belongs to the NRAP family.</text>
</comment>
<keyword evidence="1" id="KW-0694">RNA-binding</keyword>
<dbReference type="GO" id="GO:0032545">
    <property type="term" value="C:CURI complex"/>
    <property type="evidence" value="ECO:0007669"/>
    <property type="project" value="TreeGrafter"/>
</dbReference>
<dbReference type="Proteomes" id="UP000283530">
    <property type="component" value="Unassembled WGS sequence"/>
</dbReference>
<sequence length="107" mass="12417">MGGRHVVEGDVCKGFNPYITLGNRHQSFEEARERLMVNFDPTRCFVEDLEREFPDTFKFWYDSLGGDAIGLTWEKLGSKKRVREEGIQDMINMLKDVGEVAYPPRWG</sequence>
<evidence type="ECO:0000313" key="4">
    <source>
        <dbReference type="Proteomes" id="UP000283530"/>
    </source>
</evidence>
<dbReference type="OrthoDB" id="10251401at2759"/>
<dbReference type="Pfam" id="PF17407">
    <property type="entry name" value="Nrap_D6"/>
    <property type="match status" value="1"/>
</dbReference>
<keyword evidence="4" id="KW-1185">Reference proteome</keyword>
<name>A0A3S3R5L6_9MAGN</name>
<comment type="caution">
    <text evidence="3">The sequence shown here is derived from an EMBL/GenBank/DDBJ whole genome shotgun (WGS) entry which is preliminary data.</text>
</comment>
<dbReference type="GO" id="GO:0006364">
    <property type="term" value="P:rRNA processing"/>
    <property type="evidence" value="ECO:0007669"/>
    <property type="project" value="TreeGrafter"/>
</dbReference>
<keyword evidence="1" id="KW-0539">Nucleus</keyword>
<evidence type="ECO:0000259" key="2">
    <source>
        <dbReference type="Pfam" id="PF17407"/>
    </source>
</evidence>
<accession>A0A3S3R5L6</accession>
<dbReference type="InterPro" id="IPR005554">
    <property type="entry name" value="NOL6/Upt22"/>
</dbReference>
<evidence type="ECO:0000313" key="3">
    <source>
        <dbReference type="EMBL" id="RWR95731.1"/>
    </source>
</evidence>
<organism evidence="3 4">
    <name type="scientific">Cinnamomum micranthum f. kanehirae</name>
    <dbReference type="NCBI Taxonomy" id="337451"/>
    <lineage>
        <taxon>Eukaryota</taxon>
        <taxon>Viridiplantae</taxon>
        <taxon>Streptophyta</taxon>
        <taxon>Embryophyta</taxon>
        <taxon>Tracheophyta</taxon>
        <taxon>Spermatophyta</taxon>
        <taxon>Magnoliopsida</taxon>
        <taxon>Magnoliidae</taxon>
        <taxon>Laurales</taxon>
        <taxon>Lauraceae</taxon>
        <taxon>Cinnamomum</taxon>
    </lineage>
</organism>
<proteinExistence type="inferred from homology"/>